<keyword evidence="4 6" id="KW-0378">Hydrolase</keyword>
<evidence type="ECO:0000256" key="1">
    <source>
        <dbReference type="ARBA" id="ARBA00022438"/>
    </source>
</evidence>
<dbReference type="Pfam" id="PF00557">
    <property type="entry name" value="Peptidase_M24"/>
    <property type="match status" value="1"/>
</dbReference>
<keyword evidence="3" id="KW-0479">Metal-binding</keyword>
<dbReference type="InterPro" id="IPR036005">
    <property type="entry name" value="Creatinase/aminopeptidase-like"/>
</dbReference>
<dbReference type="HAMAP" id="MF_01974">
    <property type="entry name" value="MetAP_1"/>
    <property type="match status" value="1"/>
</dbReference>
<evidence type="ECO:0000313" key="6">
    <source>
        <dbReference type="EMBL" id="MPM35161.1"/>
    </source>
</evidence>
<dbReference type="EC" id="3.4.11.18" evidence="6"/>
<reference evidence="6" key="1">
    <citation type="submission" date="2019-08" db="EMBL/GenBank/DDBJ databases">
        <authorList>
            <person name="Kucharzyk K."/>
            <person name="Murdoch R.W."/>
            <person name="Higgins S."/>
            <person name="Loffler F."/>
        </authorList>
    </citation>
    <scope>NUCLEOTIDE SEQUENCE</scope>
</reference>
<dbReference type="InterPro" id="IPR000994">
    <property type="entry name" value="Pept_M24"/>
</dbReference>
<dbReference type="EMBL" id="VSSQ01007198">
    <property type="protein sequence ID" value="MPM35161.1"/>
    <property type="molecule type" value="Genomic_DNA"/>
</dbReference>
<evidence type="ECO:0000259" key="5">
    <source>
        <dbReference type="Pfam" id="PF00557"/>
    </source>
</evidence>
<keyword evidence="1 6" id="KW-0031">Aminopeptidase</keyword>
<evidence type="ECO:0000256" key="4">
    <source>
        <dbReference type="ARBA" id="ARBA00022801"/>
    </source>
</evidence>
<feature type="domain" description="Peptidase M24" evidence="5">
    <location>
        <begin position="13"/>
        <end position="244"/>
    </location>
</feature>
<dbReference type="GO" id="GO:0005829">
    <property type="term" value="C:cytosol"/>
    <property type="evidence" value="ECO:0007669"/>
    <property type="project" value="TreeGrafter"/>
</dbReference>
<dbReference type="GO" id="GO:0070006">
    <property type="term" value="F:metalloaminopeptidase activity"/>
    <property type="evidence" value="ECO:0007669"/>
    <property type="project" value="InterPro"/>
</dbReference>
<dbReference type="Gene3D" id="3.90.230.10">
    <property type="entry name" value="Creatinase/methionine aminopeptidase superfamily"/>
    <property type="match status" value="1"/>
</dbReference>
<keyword evidence="2" id="KW-0645">Protease</keyword>
<dbReference type="AlphaFoldDB" id="A0A644Z584"/>
<dbReference type="GO" id="GO:0004239">
    <property type="term" value="F:initiator methionyl aminopeptidase activity"/>
    <property type="evidence" value="ECO:0007669"/>
    <property type="project" value="UniProtKB-EC"/>
</dbReference>
<dbReference type="GO" id="GO:0006508">
    <property type="term" value="P:proteolysis"/>
    <property type="evidence" value="ECO:0007669"/>
    <property type="project" value="UniProtKB-KW"/>
</dbReference>
<dbReference type="NCBIfam" id="TIGR00500">
    <property type="entry name" value="met_pdase_I"/>
    <property type="match status" value="1"/>
</dbReference>
<evidence type="ECO:0000256" key="3">
    <source>
        <dbReference type="ARBA" id="ARBA00022723"/>
    </source>
</evidence>
<dbReference type="InterPro" id="IPR001714">
    <property type="entry name" value="Pept_M24_MAP"/>
</dbReference>
<gene>
    <name evidence="6" type="primary">map_42</name>
    <name evidence="6" type="ORF">SDC9_81751</name>
</gene>
<dbReference type="CDD" id="cd01086">
    <property type="entry name" value="MetAP1"/>
    <property type="match status" value="1"/>
</dbReference>
<organism evidence="6">
    <name type="scientific">bioreactor metagenome</name>
    <dbReference type="NCBI Taxonomy" id="1076179"/>
    <lineage>
        <taxon>unclassified sequences</taxon>
        <taxon>metagenomes</taxon>
        <taxon>ecological metagenomes</taxon>
    </lineage>
</organism>
<dbReference type="SUPFAM" id="SSF55920">
    <property type="entry name" value="Creatinase/aminopeptidase"/>
    <property type="match status" value="1"/>
</dbReference>
<name>A0A644Z584_9ZZZZ</name>
<proteinExistence type="inferred from homology"/>
<protein>
    <submittedName>
        <fullName evidence="6">Methionine aminopeptidase 1</fullName>
        <ecNumber evidence="6">3.4.11.18</ecNumber>
    </submittedName>
</protein>
<dbReference type="PRINTS" id="PR00599">
    <property type="entry name" value="MAPEPTIDASE"/>
</dbReference>
<sequence length="256" mass="28012">MSGITIKTAEDIQKMEAAGRIVEDTLNLLSKAACEGMRTVELDEMAAEFIKSRGATASFLNYNGYPKSICTSVNEEVVHGIPGKYRLKDGDILSLDVGAYLNGFHGDAARTVLIGNVPEEVQKLVRVTKECFFEGLRFAKAGYRISDIAKAIQAHAESHGYGVVRELVGHGIGRDMHEDPEVPNFWDGLRFGHGARLTPGMTIAVEPMINLGTPRVFQLDDGWTVVTADKKPSAHYENTLVITDGEPRLLTLHEEG</sequence>
<evidence type="ECO:0000256" key="2">
    <source>
        <dbReference type="ARBA" id="ARBA00022670"/>
    </source>
</evidence>
<dbReference type="PANTHER" id="PTHR43330:SF27">
    <property type="entry name" value="METHIONINE AMINOPEPTIDASE"/>
    <property type="match status" value="1"/>
</dbReference>
<accession>A0A644Z584</accession>
<dbReference type="PANTHER" id="PTHR43330">
    <property type="entry name" value="METHIONINE AMINOPEPTIDASE"/>
    <property type="match status" value="1"/>
</dbReference>
<dbReference type="InterPro" id="IPR002467">
    <property type="entry name" value="Pept_M24A_MAP1"/>
</dbReference>
<comment type="caution">
    <text evidence="6">The sequence shown here is derived from an EMBL/GenBank/DDBJ whole genome shotgun (WGS) entry which is preliminary data.</text>
</comment>
<dbReference type="GO" id="GO:0046872">
    <property type="term" value="F:metal ion binding"/>
    <property type="evidence" value="ECO:0007669"/>
    <property type="project" value="UniProtKB-KW"/>
</dbReference>